<evidence type="ECO:0000256" key="1">
    <source>
        <dbReference type="SAM" id="MobiDB-lite"/>
    </source>
</evidence>
<gene>
    <name evidence="2" type="ORF">IW261DRAFT_1340283</name>
</gene>
<accession>A0AA39TAB9</accession>
<evidence type="ECO:0000313" key="2">
    <source>
        <dbReference type="EMBL" id="KAK0475766.1"/>
    </source>
</evidence>
<name>A0AA39TAB9_9AGAR</name>
<keyword evidence="3" id="KW-1185">Reference proteome</keyword>
<feature type="region of interest" description="Disordered" evidence="1">
    <location>
        <begin position="1"/>
        <end position="28"/>
    </location>
</feature>
<proteinExistence type="predicted"/>
<reference evidence="2" key="1">
    <citation type="submission" date="2023-06" db="EMBL/GenBank/DDBJ databases">
        <authorList>
            <consortium name="Lawrence Berkeley National Laboratory"/>
            <person name="Ahrendt S."/>
            <person name="Sahu N."/>
            <person name="Indic B."/>
            <person name="Wong-Bajracharya J."/>
            <person name="Merenyi Z."/>
            <person name="Ke H.-M."/>
            <person name="Monk M."/>
            <person name="Kocsube S."/>
            <person name="Drula E."/>
            <person name="Lipzen A."/>
            <person name="Balint B."/>
            <person name="Henrissat B."/>
            <person name="Andreopoulos B."/>
            <person name="Martin F.M."/>
            <person name="Harder C.B."/>
            <person name="Rigling D."/>
            <person name="Ford K.L."/>
            <person name="Foster G.D."/>
            <person name="Pangilinan J."/>
            <person name="Papanicolaou A."/>
            <person name="Barry K."/>
            <person name="LaButti K."/>
            <person name="Viragh M."/>
            <person name="Koriabine M."/>
            <person name="Yan M."/>
            <person name="Riley R."/>
            <person name="Champramary S."/>
            <person name="Plett K.L."/>
            <person name="Tsai I.J."/>
            <person name="Slot J."/>
            <person name="Sipos G."/>
            <person name="Plett J."/>
            <person name="Nagy L.G."/>
            <person name="Grigoriev I.V."/>
        </authorList>
    </citation>
    <scope>NUCLEOTIDE SEQUENCE</scope>
    <source>
        <strain evidence="2">ICMP 16352</strain>
    </source>
</reference>
<organism evidence="2 3">
    <name type="scientific">Armillaria novae-zelandiae</name>
    <dbReference type="NCBI Taxonomy" id="153914"/>
    <lineage>
        <taxon>Eukaryota</taxon>
        <taxon>Fungi</taxon>
        <taxon>Dikarya</taxon>
        <taxon>Basidiomycota</taxon>
        <taxon>Agaricomycotina</taxon>
        <taxon>Agaricomycetes</taxon>
        <taxon>Agaricomycetidae</taxon>
        <taxon>Agaricales</taxon>
        <taxon>Marasmiineae</taxon>
        <taxon>Physalacriaceae</taxon>
        <taxon>Armillaria</taxon>
    </lineage>
</organism>
<sequence>MGSEQSSSQNHNFLTRTDGTNEHEDYAPSGDDVISVKRILNSYLPLEVIDDILDFAQYWPRIRELRRIKMGAPAIPTTGTFPKAEWCYFVSPPIPQDAKVRSVKFVIESCDQGSGAPRYACCFSYHFFESHNYPSTGTYEGSWTWFEAAIIRGDPWWISEVLRMPVDLYREGLELPDDVRSAAQATEVRSHEEEDDSRWHVGVNVTAQGVYKEHTIVWPRTDEGIKQRSMKGLVGLSHEFVRLLKPGDRVALMAMAMFPGWVNKVKRASIDVYY</sequence>
<feature type="compositionally biased region" description="Polar residues" evidence="1">
    <location>
        <begin position="1"/>
        <end position="18"/>
    </location>
</feature>
<comment type="caution">
    <text evidence="2">The sequence shown here is derived from an EMBL/GenBank/DDBJ whole genome shotgun (WGS) entry which is preliminary data.</text>
</comment>
<evidence type="ECO:0000313" key="3">
    <source>
        <dbReference type="Proteomes" id="UP001175227"/>
    </source>
</evidence>
<protein>
    <submittedName>
        <fullName evidence="2">Uncharacterized protein</fullName>
    </submittedName>
</protein>
<dbReference type="EMBL" id="JAUEPR010000022">
    <property type="protein sequence ID" value="KAK0475766.1"/>
    <property type="molecule type" value="Genomic_DNA"/>
</dbReference>
<dbReference type="AlphaFoldDB" id="A0AA39TAB9"/>
<dbReference type="Proteomes" id="UP001175227">
    <property type="component" value="Unassembled WGS sequence"/>
</dbReference>